<name>A0A5C6AQY4_9BACT</name>
<keyword evidence="3" id="KW-1185">Reference proteome</keyword>
<evidence type="ECO:0000256" key="1">
    <source>
        <dbReference type="SAM" id="SignalP"/>
    </source>
</evidence>
<evidence type="ECO:0000313" key="2">
    <source>
        <dbReference type="EMBL" id="TWU01968.1"/>
    </source>
</evidence>
<sequence precursor="true">MNLVRSVLFVCGLMSLGVFCSGCGGSSEVTVTEPPVAPASVYPEGVDPAQYEKEMKEAGL</sequence>
<accession>A0A5C6AQY4</accession>
<gene>
    <name evidence="2" type="ORF">Pla100_17040</name>
</gene>
<dbReference type="AlphaFoldDB" id="A0A5C6AQY4"/>
<proteinExistence type="predicted"/>
<protein>
    <recommendedName>
        <fullName evidence="4">Secreted protein</fullName>
    </recommendedName>
</protein>
<keyword evidence="1" id="KW-0732">Signal</keyword>
<feature type="signal peptide" evidence="1">
    <location>
        <begin position="1"/>
        <end position="20"/>
    </location>
</feature>
<evidence type="ECO:0000313" key="3">
    <source>
        <dbReference type="Proteomes" id="UP000316213"/>
    </source>
</evidence>
<evidence type="ECO:0008006" key="4">
    <source>
        <dbReference type="Google" id="ProtNLM"/>
    </source>
</evidence>
<dbReference type="EMBL" id="SJPM01000002">
    <property type="protein sequence ID" value="TWU01968.1"/>
    <property type="molecule type" value="Genomic_DNA"/>
</dbReference>
<feature type="chain" id="PRO_5022861187" description="Secreted protein" evidence="1">
    <location>
        <begin position="21"/>
        <end position="60"/>
    </location>
</feature>
<comment type="caution">
    <text evidence="2">The sequence shown here is derived from an EMBL/GenBank/DDBJ whole genome shotgun (WGS) entry which is preliminary data.</text>
</comment>
<organism evidence="2 3">
    <name type="scientific">Neorhodopirellula pilleata</name>
    <dbReference type="NCBI Taxonomy" id="2714738"/>
    <lineage>
        <taxon>Bacteria</taxon>
        <taxon>Pseudomonadati</taxon>
        <taxon>Planctomycetota</taxon>
        <taxon>Planctomycetia</taxon>
        <taxon>Pirellulales</taxon>
        <taxon>Pirellulaceae</taxon>
        <taxon>Neorhodopirellula</taxon>
    </lineage>
</organism>
<dbReference type="Proteomes" id="UP000316213">
    <property type="component" value="Unassembled WGS sequence"/>
</dbReference>
<reference evidence="2 3" key="1">
    <citation type="submission" date="2019-02" db="EMBL/GenBank/DDBJ databases">
        <title>Deep-cultivation of Planctomycetes and their phenomic and genomic characterization uncovers novel biology.</title>
        <authorList>
            <person name="Wiegand S."/>
            <person name="Jogler M."/>
            <person name="Boedeker C."/>
            <person name="Pinto D."/>
            <person name="Vollmers J."/>
            <person name="Rivas-Marin E."/>
            <person name="Kohn T."/>
            <person name="Peeters S.H."/>
            <person name="Heuer A."/>
            <person name="Rast P."/>
            <person name="Oberbeckmann S."/>
            <person name="Bunk B."/>
            <person name="Jeske O."/>
            <person name="Meyerdierks A."/>
            <person name="Storesund J.E."/>
            <person name="Kallscheuer N."/>
            <person name="Luecker S."/>
            <person name="Lage O.M."/>
            <person name="Pohl T."/>
            <person name="Merkel B.J."/>
            <person name="Hornburger P."/>
            <person name="Mueller R.-W."/>
            <person name="Bruemmer F."/>
            <person name="Labrenz M."/>
            <person name="Spormann A.M."/>
            <person name="Op Den Camp H."/>
            <person name="Overmann J."/>
            <person name="Amann R."/>
            <person name="Jetten M.S.M."/>
            <person name="Mascher T."/>
            <person name="Medema M.H."/>
            <person name="Devos D.P."/>
            <person name="Kaster A.-K."/>
            <person name="Ovreas L."/>
            <person name="Rohde M."/>
            <person name="Galperin M.Y."/>
            <person name="Jogler C."/>
        </authorList>
    </citation>
    <scope>NUCLEOTIDE SEQUENCE [LARGE SCALE GENOMIC DNA]</scope>
    <source>
        <strain evidence="2 3">Pla100</strain>
    </source>
</reference>